<keyword evidence="12" id="KW-1185">Reference proteome</keyword>
<feature type="compositionally biased region" description="Basic and acidic residues" evidence="8">
    <location>
        <begin position="1"/>
        <end position="12"/>
    </location>
</feature>
<evidence type="ECO:0000256" key="3">
    <source>
        <dbReference type="ARBA" id="ARBA00022936"/>
    </source>
</evidence>
<protein>
    <recommendedName>
        <fullName evidence="7">B-cell scaffold protein with ankyrin repeats</fullName>
    </recommendedName>
</protein>
<dbReference type="Pfam" id="PF14545">
    <property type="entry name" value="DBB"/>
    <property type="match status" value="1"/>
</dbReference>
<evidence type="ECO:0000256" key="2">
    <source>
        <dbReference type="ARBA" id="ARBA00022737"/>
    </source>
</evidence>
<dbReference type="InterPro" id="IPR041340">
    <property type="entry name" value="PIK3AP1_TIR"/>
</dbReference>
<dbReference type="GO" id="GO:0005102">
    <property type="term" value="F:signaling receptor binding"/>
    <property type="evidence" value="ECO:0007669"/>
    <property type="project" value="TreeGrafter"/>
</dbReference>
<dbReference type="GO" id="GO:0007165">
    <property type="term" value="P:signal transduction"/>
    <property type="evidence" value="ECO:0007669"/>
    <property type="project" value="InterPro"/>
</dbReference>
<keyword evidence="2" id="KW-0677">Repeat</keyword>
<evidence type="ECO:0000256" key="4">
    <source>
        <dbReference type="ARBA" id="ARBA00023043"/>
    </source>
</evidence>
<proteinExistence type="predicted"/>
<reference evidence="11 12" key="1">
    <citation type="journal article" date="2012" name="Genome Biol.">
        <title>Sequencing three crocodilian genomes to illuminate the evolution of archosaurs and amniotes.</title>
        <authorList>
            <person name="St John J.A."/>
            <person name="Braun E.L."/>
            <person name="Isberg S.R."/>
            <person name="Miles L.G."/>
            <person name="Chong A.Y."/>
            <person name="Gongora J."/>
            <person name="Dalzell P."/>
            <person name="Moran C."/>
            <person name="Bed'hom B."/>
            <person name="Abzhanov A."/>
            <person name="Burgess S.C."/>
            <person name="Cooksey A.M."/>
            <person name="Castoe T.A."/>
            <person name="Crawford N.G."/>
            <person name="Densmore L.D."/>
            <person name="Drew J.C."/>
            <person name="Edwards S.V."/>
            <person name="Faircloth B.C."/>
            <person name="Fujita M.K."/>
            <person name="Greenwold M.J."/>
            <person name="Hoffmann F.G."/>
            <person name="Howard J.M."/>
            <person name="Iguchi T."/>
            <person name="Janes D.E."/>
            <person name="Khan S.Y."/>
            <person name="Kohno S."/>
            <person name="de Koning A.J."/>
            <person name="Lance S.L."/>
            <person name="McCarthy F.M."/>
            <person name="McCormack J.E."/>
            <person name="Merchant M.E."/>
            <person name="Peterson D.G."/>
            <person name="Pollock D.D."/>
            <person name="Pourmand N."/>
            <person name="Raney B.J."/>
            <person name="Roessler K.A."/>
            <person name="Sanford J.R."/>
            <person name="Sawyer R.H."/>
            <person name="Schmidt C.J."/>
            <person name="Triplett E.W."/>
            <person name="Tuberville T.D."/>
            <person name="Venegas-Anaya M."/>
            <person name="Howard J.T."/>
            <person name="Jarvis E.D."/>
            <person name="Guillette L.J.Jr."/>
            <person name="Glenn T.C."/>
            <person name="Green R.E."/>
            <person name="Ray D.A."/>
        </authorList>
    </citation>
    <scope>NUCLEOTIDE SEQUENCE [LARGE SCALE GENOMIC DNA]</scope>
    <source>
        <strain evidence="11">KSC_2009_1</strain>
    </source>
</reference>
<dbReference type="PANTHER" id="PTHR16267">
    <property type="entry name" value="BANK1/PIK3AP1 FAMILY MEMBER"/>
    <property type="match status" value="1"/>
</dbReference>
<keyword evidence="1" id="KW-0597">Phosphoprotein</keyword>
<dbReference type="AlphaFoldDB" id="A0A151NMB1"/>
<organism evidence="11 12">
    <name type="scientific">Alligator mississippiensis</name>
    <name type="common">American alligator</name>
    <dbReference type="NCBI Taxonomy" id="8496"/>
    <lineage>
        <taxon>Eukaryota</taxon>
        <taxon>Metazoa</taxon>
        <taxon>Chordata</taxon>
        <taxon>Craniata</taxon>
        <taxon>Vertebrata</taxon>
        <taxon>Euteleostomi</taxon>
        <taxon>Archelosauria</taxon>
        <taxon>Archosauria</taxon>
        <taxon>Crocodylia</taxon>
        <taxon>Alligatoridae</taxon>
        <taxon>Alligatorinae</taxon>
        <taxon>Alligator</taxon>
    </lineage>
</organism>
<keyword evidence="4" id="KW-0040">ANK repeat</keyword>
<dbReference type="EMBL" id="AKHW03002540">
    <property type="protein sequence ID" value="KYO37966.1"/>
    <property type="molecule type" value="Genomic_DNA"/>
</dbReference>
<comment type="subunit">
    <text evidence="6">Interacts with LYN, ITPR1 and ITPR2.</text>
</comment>
<dbReference type="STRING" id="8496.A0A151NMB1"/>
<dbReference type="CTD" id="55024"/>
<dbReference type="RefSeq" id="XP_059578327.1">
    <property type="nucleotide sequence ID" value="XM_059722344.1"/>
</dbReference>
<dbReference type="SMART" id="SM01282">
    <property type="entry name" value="DBB"/>
    <property type="match status" value="1"/>
</dbReference>
<sequence>MRRQQYRREAPGDRSGAGRVEGDAENAKDILVIYEEEAEEWALYLKSLFKHIVKEEGILLYNLEVSSLEHIELCCLSCYKCKLLILSNGLLKCLNQTRSHFLDQVLEPPDKVVILLCGVHNSDILYEILTLDQSTWEISTDQDPEEYLSIVTSIIQQGDPQNEELEESLSYTYAEVLANDYQDNSYTNTLDVIALGQKNVNLETDVASETVEINRPSVLVLPTRIPCENPGEIFILLRDEIADETVEIEFITDNKRIRIQPDQWNAKVRYMKALDFPAGLVNVNVYCEGVIKAVMQIEYYTAIGEIECILKKVADPIAFACQAFKFSSVEKLDNILTFLLKSEVSAYECNVFQSEDMHHEQANLNLEELPTLLHCAAKFGLKNLTSFLLQCPKATEVCRTTNKYGENPACIAGKHGHSELQKLIQELSINATDGDQEEEAEEDDTYVVMLRSDFPLTSSLTARKHPEDQHEIGLKHWEEADEKAEDSERGQENLREEKEKDPEENKLEEATCKFDNITDNLYASIHDDDDDVVDDDNGEHEVGRRDSFLFDRPPLPPREPAATQIYTDLHSFIPVRKLVEDRKEREHTSGRLEAYHGEEQDIAEEAQGEEDEEDPYTFATLEDGVYDMILAASDEERRKERRSFIMNRPPAPAPRPLFSPIKEENTPYIVQVFQQKATRTHGDNEKMYSAVRKQDRGQIDSPTYTTLRHCIPSGQEELILLQERVKQGTISVDEALEKFKQWKNEKSSSAIPQQEKVRQLRDSIIGKRVEKENLYDKITIEHHPHVSK</sequence>
<dbReference type="GO" id="GO:0050869">
    <property type="term" value="P:negative regulation of B cell activation"/>
    <property type="evidence" value="ECO:0007669"/>
    <property type="project" value="TreeGrafter"/>
</dbReference>
<dbReference type="GO" id="GO:1990782">
    <property type="term" value="F:protein tyrosine kinase binding"/>
    <property type="evidence" value="ECO:0007669"/>
    <property type="project" value="TreeGrafter"/>
</dbReference>
<dbReference type="InterPro" id="IPR035897">
    <property type="entry name" value="Toll_tir_struct_dom_sf"/>
</dbReference>
<feature type="compositionally biased region" description="Basic and acidic residues" evidence="8">
    <location>
        <begin position="486"/>
        <end position="509"/>
    </location>
</feature>
<dbReference type="InterPro" id="IPR000157">
    <property type="entry name" value="TIR_dom"/>
</dbReference>
<evidence type="ECO:0000256" key="6">
    <source>
        <dbReference type="ARBA" id="ARBA00065779"/>
    </source>
</evidence>
<feature type="region of interest" description="Disordered" evidence="8">
    <location>
        <begin position="1"/>
        <end position="20"/>
    </location>
</feature>
<feature type="compositionally biased region" description="Acidic residues" evidence="8">
    <location>
        <begin position="600"/>
        <end position="614"/>
    </location>
</feature>
<dbReference type="Proteomes" id="UP000050525">
    <property type="component" value="Unassembled WGS sequence"/>
</dbReference>
<evidence type="ECO:0000259" key="10">
    <source>
        <dbReference type="PROSITE" id="PS51376"/>
    </source>
</evidence>
<dbReference type="PROSITE" id="PS51376">
    <property type="entry name" value="DBB"/>
    <property type="match status" value="1"/>
</dbReference>
<evidence type="ECO:0000256" key="1">
    <source>
        <dbReference type="ARBA" id="ARBA00022553"/>
    </source>
</evidence>
<dbReference type="GeneID" id="102566518"/>
<dbReference type="Gene3D" id="3.40.50.10140">
    <property type="entry name" value="Toll/interleukin-1 receptor homology (TIR) domain"/>
    <property type="match status" value="1"/>
</dbReference>
<evidence type="ECO:0000256" key="8">
    <source>
        <dbReference type="SAM" id="MobiDB-lite"/>
    </source>
</evidence>
<dbReference type="GO" id="GO:0042113">
    <property type="term" value="P:B cell activation"/>
    <property type="evidence" value="ECO:0007669"/>
    <property type="project" value="UniProtKB-KW"/>
</dbReference>
<evidence type="ECO:0000256" key="7">
    <source>
        <dbReference type="ARBA" id="ARBA00069696"/>
    </source>
</evidence>
<gene>
    <name evidence="11" type="primary">BANK1</name>
    <name evidence="11" type="ORF">Y1Q_0019455</name>
</gene>
<evidence type="ECO:0000313" key="12">
    <source>
        <dbReference type="Proteomes" id="UP000050525"/>
    </source>
</evidence>
<dbReference type="GO" id="GO:0051898">
    <property type="term" value="P:negative regulation of phosphatidylinositol 3-kinase/protein kinase B signal transduction"/>
    <property type="evidence" value="ECO:0007669"/>
    <property type="project" value="TreeGrafter"/>
</dbReference>
<evidence type="ECO:0000313" key="11">
    <source>
        <dbReference type="EMBL" id="KYO37966.1"/>
    </source>
</evidence>
<accession>A0A151NMB1</accession>
<feature type="domain" description="TIR" evidence="9">
    <location>
        <begin position="26"/>
        <end position="154"/>
    </location>
</feature>
<feature type="domain" description="DBB" evidence="10">
    <location>
        <begin position="220"/>
        <end position="352"/>
    </location>
</feature>
<feature type="region of interest" description="Disordered" evidence="8">
    <location>
        <begin position="478"/>
        <end position="509"/>
    </location>
</feature>
<dbReference type="Pfam" id="PF18567">
    <property type="entry name" value="TIR_3"/>
    <property type="match status" value="1"/>
</dbReference>
<dbReference type="FunFam" id="3.40.50.10140:FF:000017">
    <property type="entry name" value="B cell scaffold protein with ankyrin repeats 1"/>
    <property type="match status" value="1"/>
</dbReference>
<comment type="function">
    <text evidence="5">Involved in B-cell receptor (BCR)-induced Ca(2+) mobilization from intracellular stores. Promotes Lyn-mediated phosphorylation of IP3 receptors 1 and 2.</text>
</comment>
<dbReference type="GO" id="GO:0051246">
    <property type="term" value="P:regulation of protein metabolic process"/>
    <property type="evidence" value="ECO:0007669"/>
    <property type="project" value="UniProtKB-ARBA"/>
</dbReference>
<feature type="region of interest" description="Disordered" evidence="8">
    <location>
        <begin position="584"/>
        <end position="614"/>
    </location>
</feature>
<comment type="caution">
    <text evidence="11">The sequence shown here is derived from an EMBL/GenBank/DDBJ whole genome shotgun (WGS) entry which is preliminary data.</text>
</comment>
<name>A0A151NMB1_ALLMI</name>
<evidence type="ECO:0000259" key="9">
    <source>
        <dbReference type="PROSITE" id="PS50104"/>
    </source>
</evidence>
<evidence type="ECO:0000256" key="5">
    <source>
        <dbReference type="ARBA" id="ARBA00054773"/>
    </source>
</evidence>
<dbReference type="InterPro" id="IPR052446">
    <property type="entry name" value="B-cell_PI3K-Signaling_Adptrs"/>
</dbReference>
<keyword evidence="3" id="KW-0075">B-cell activation</keyword>
<dbReference type="InterPro" id="IPR017893">
    <property type="entry name" value="DBB_domain"/>
</dbReference>
<feature type="compositionally biased region" description="Basic and acidic residues" evidence="8">
    <location>
        <begin position="584"/>
        <end position="599"/>
    </location>
</feature>
<dbReference type="PROSITE" id="PS50104">
    <property type="entry name" value="TIR"/>
    <property type="match status" value="1"/>
</dbReference>
<dbReference type="PANTHER" id="PTHR16267:SF13">
    <property type="entry name" value="B-CELL SCAFFOLD PROTEIN WITH ANKYRIN REPEATS"/>
    <property type="match status" value="1"/>
</dbReference>